<name>A0A2T3HT52_9GAMM</name>
<proteinExistence type="predicted"/>
<sequence>MKIKLLLKRITMLVIVLFAFLYIYATNPFTNKEMSMASLSLALANQQACNFSVYGKSAVESYRLNPIGFALMYVNKPSQVSLNVIKGYDTIMTKYAKDGVFTKGSPNVVTKEWSENEAYNLAKTYSSPILALQISHESFHRKWL</sequence>
<organism evidence="1 2">
    <name type="scientific">Photobacterium aquimaris</name>
    <dbReference type="NCBI Taxonomy" id="512643"/>
    <lineage>
        <taxon>Bacteria</taxon>
        <taxon>Pseudomonadati</taxon>
        <taxon>Pseudomonadota</taxon>
        <taxon>Gammaproteobacteria</taxon>
        <taxon>Vibrionales</taxon>
        <taxon>Vibrionaceae</taxon>
        <taxon>Photobacterium</taxon>
    </lineage>
</organism>
<accession>A0A2T3HT52</accession>
<evidence type="ECO:0000313" key="1">
    <source>
        <dbReference type="EMBL" id="PST97763.1"/>
    </source>
</evidence>
<evidence type="ECO:0000313" key="2">
    <source>
        <dbReference type="Proteomes" id="UP000241858"/>
    </source>
</evidence>
<gene>
    <name evidence="1" type="ORF">C0W81_18920</name>
</gene>
<dbReference type="AlphaFoldDB" id="A0A2T3HT52"/>
<dbReference type="EMBL" id="PYLY01000059">
    <property type="protein sequence ID" value="PST97763.1"/>
    <property type="molecule type" value="Genomic_DNA"/>
</dbReference>
<protein>
    <submittedName>
        <fullName evidence="1">Uncharacterized protein</fullName>
    </submittedName>
</protein>
<dbReference type="Proteomes" id="UP000241858">
    <property type="component" value="Unassembled WGS sequence"/>
</dbReference>
<reference evidence="1 2" key="1">
    <citation type="submission" date="2018-03" db="EMBL/GenBank/DDBJ databases">
        <title>Whole genome sequencing of Histamine producing bacteria.</title>
        <authorList>
            <person name="Butler K."/>
        </authorList>
    </citation>
    <scope>NUCLEOTIDE SEQUENCE [LARGE SCALE GENOMIC DNA]</scope>
    <source>
        <strain evidence="1 2">DSM 23343</strain>
    </source>
</reference>
<comment type="caution">
    <text evidence="1">The sequence shown here is derived from an EMBL/GenBank/DDBJ whole genome shotgun (WGS) entry which is preliminary data.</text>
</comment>